<feature type="signal peptide" evidence="2">
    <location>
        <begin position="1"/>
        <end position="16"/>
    </location>
</feature>
<protein>
    <submittedName>
        <fullName evidence="3">Oidioi.mRNA.OKI2018_I69.PAR.g9832.t1.cds</fullName>
    </submittedName>
</protein>
<evidence type="ECO:0000313" key="4">
    <source>
        <dbReference type="Proteomes" id="UP001158576"/>
    </source>
</evidence>
<gene>
    <name evidence="3" type="ORF">OKIOD_LOCUS1390</name>
</gene>
<proteinExistence type="predicted"/>
<feature type="transmembrane region" description="Helical" evidence="1">
    <location>
        <begin position="167"/>
        <end position="186"/>
    </location>
</feature>
<name>A0ABN7RSZ2_OIKDI</name>
<feature type="chain" id="PRO_5046180746" evidence="2">
    <location>
        <begin position="17"/>
        <end position="193"/>
    </location>
</feature>
<keyword evidence="1" id="KW-0472">Membrane</keyword>
<accession>A0ABN7RSZ2</accession>
<evidence type="ECO:0000256" key="1">
    <source>
        <dbReference type="SAM" id="Phobius"/>
    </source>
</evidence>
<keyword evidence="1" id="KW-0812">Transmembrane</keyword>
<keyword evidence="2" id="KW-0732">Signal</keyword>
<dbReference type="Proteomes" id="UP001158576">
    <property type="component" value="Chromosome PAR"/>
</dbReference>
<reference evidence="3 4" key="1">
    <citation type="submission" date="2021-04" db="EMBL/GenBank/DDBJ databases">
        <authorList>
            <person name="Bliznina A."/>
        </authorList>
    </citation>
    <scope>NUCLEOTIDE SEQUENCE [LARGE SCALE GENOMIC DNA]</scope>
</reference>
<feature type="transmembrane region" description="Helical" evidence="1">
    <location>
        <begin position="101"/>
        <end position="124"/>
    </location>
</feature>
<evidence type="ECO:0000313" key="3">
    <source>
        <dbReference type="EMBL" id="CAG5081290.1"/>
    </source>
</evidence>
<feature type="transmembrane region" description="Helical" evidence="1">
    <location>
        <begin position="136"/>
        <end position="155"/>
    </location>
</feature>
<dbReference type="EMBL" id="OU015568">
    <property type="protein sequence ID" value="CAG5081290.1"/>
    <property type="molecule type" value="Genomic_DNA"/>
</dbReference>
<keyword evidence="4" id="KW-1185">Reference proteome</keyword>
<organism evidence="3 4">
    <name type="scientific">Oikopleura dioica</name>
    <name type="common">Tunicate</name>
    <dbReference type="NCBI Taxonomy" id="34765"/>
    <lineage>
        <taxon>Eukaryota</taxon>
        <taxon>Metazoa</taxon>
        <taxon>Chordata</taxon>
        <taxon>Tunicata</taxon>
        <taxon>Appendicularia</taxon>
        <taxon>Copelata</taxon>
        <taxon>Oikopleuridae</taxon>
        <taxon>Oikopleura</taxon>
    </lineage>
</organism>
<sequence>MRNLAACLCFLKLVAGECDYSKEVTLTATGEDDLKEQCKDPTLWAELSDLLQGNFEHVHTKVLVNGCLCITTASNSTNTITEEVDCVAACVSQTDRAANTMWAVSFMFINIVLAISVGIIFMAQSTPATTPPYNKFVFGILVFTVICTIISFIGMSKVDPGAVSASAVAFSVFTFLCSCIVAFGFFRSGPQVM</sequence>
<evidence type="ECO:0000256" key="2">
    <source>
        <dbReference type="SAM" id="SignalP"/>
    </source>
</evidence>
<keyword evidence="1" id="KW-1133">Transmembrane helix</keyword>